<sequence length="344" mass="37494">MATSSSASAPKRRLLRSAHSLPLETSQNTTEANNARHGVKEDVTMSLMNIGWRVRKNVSEGYKTGPSHVVPSAPPLGHSSSSYSSNSSGTRSSFTSSDTGSLRSTYTNPALSTAAIFLSSSDALSSARASVFEEQERARLEKAQLAMLNAMKPRRDLMCLADIVDEDADTQELYHSESLSTSVASRTGYTKADNYHMYLASRPSHTEEPIEEEPYRLERGRKRHTVEEDEGDLTETDDVEGDNEGMDIDQPSNATVAGCSRPIRPMKRSTGFNASSQTPSTVSPSTQGTVTPRNRRLGLSRSAPLALPLSFEEQQERERMPRSDLSAAEGLEGGVVAWIGRTDF</sequence>
<gene>
    <name evidence="1" type="ORF">QFC24_001070</name>
</gene>
<keyword evidence="2" id="KW-1185">Reference proteome</keyword>
<name>A0ACC2XUF2_9TREE</name>
<protein>
    <submittedName>
        <fullName evidence="1">Uncharacterized protein</fullName>
    </submittedName>
</protein>
<evidence type="ECO:0000313" key="2">
    <source>
        <dbReference type="Proteomes" id="UP001234202"/>
    </source>
</evidence>
<dbReference type="EMBL" id="JASBWV010000002">
    <property type="protein sequence ID" value="KAJ9127660.1"/>
    <property type="molecule type" value="Genomic_DNA"/>
</dbReference>
<evidence type="ECO:0000313" key="1">
    <source>
        <dbReference type="EMBL" id="KAJ9127660.1"/>
    </source>
</evidence>
<dbReference type="Proteomes" id="UP001234202">
    <property type="component" value="Unassembled WGS sequence"/>
</dbReference>
<reference evidence="1" key="1">
    <citation type="submission" date="2023-04" db="EMBL/GenBank/DDBJ databases">
        <title>Draft Genome sequencing of Naganishia species isolated from polar environments using Oxford Nanopore Technology.</title>
        <authorList>
            <person name="Leo P."/>
            <person name="Venkateswaran K."/>
        </authorList>
    </citation>
    <scope>NUCLEOTIDE SEQUENCE</scope>
    <source>
        <strain evidence="1">DBVPG 5303</strain>
    </source>
</reference>
<comment type="caution">
    <text evidence="1">The sequence shown here is derived from an EMBL/GenBank/DDBJ whole genome shotgun (WGS) entry which is preliminary data.</text>
</comment>
<proteinExistence type="predicted"/>
<accession>A0ACC2XUF2</accession>
<organism evidence="1 2">
    <name type="scientific">Naganishia onofrii</name>
    <dbReference type="NCBI Taxonomy" id="1851511"/>
    <lineage>
        <taxon>Eukaryota</taxon>
        <taxon>Fungi</taxon>
        <taxon>Dikarya</taxon>
        <taxon>Basidiomycota</taxon>
        <taxon>Agaricomycotina</taxon>
        <taxon>Tremellomycetes</taxon>
        <taxon>Filobasidiales</taxon>
        <taxon>Filobasidiaceae</taxon>
        <taxon>Naganishia</taxon>
    </lineage>
</organism>